<protein>
    <submittedName>
        <fullName evidence="1">YjbF family lipoprotein</fullName>
    </submittedName>
</protein>
<sequence length="236" mass="26050">MPMVIHGNVNAQSRLRAALLRLRPACLLGATLLPLTLTGCANGGGSLITTMFEDALGVSEADPAARADEIPFATINIDTGDRRGLVVLGAQGNAETYWPTGHQGLIALRHEALHTTVGLAHNLLDTAYRLRGDAEVPWQQAEPAPFEVTRSWQDEQGLPRRMTAEGELRCDEARPFDLPLATLTLQPCTQVLNWDNGDVTEGVLWRDPQNHRLWAGEEQAWPDGPTIRWEVARPWW</sequence>
<dbReference type="RefSeq" id="WP_161431966.1">
    <property type="nucleotide sequence ID" value="NZ_WUTT01000001.1"/>
</dbReference>
<evidence type="ECO:0000313" key="2">
    <source>
        <dbReference type="Proteomes" id="UP000487929"/>
    </source>
</evidence>
<dbReference type="Gene3D" id="2.40.360.10">
    <property type="entry name" value="YmcC-like"/>
    <property type="match status" value="1"/>
</dbReference>
<dbReference type="SUPFAM" id="SSF159270">
    <property type="entry name" value="YmcC-like"/>
    <property type="match status" value="1"/>
</dbReference>
<gene>
    <name evidence="1" type="ORF">GRB96_09780</name>
</gene>
<dbReference type="EMBL" id="WUTT01000001">
    <property type="protein sequence ID" value="NAW34707.1"/>
    <property type="molecule type" value="Genomic_DNA"/>
</dbReference>
<proteinExistence type="predicted"/>
<dbReference type="AlphaFoldDB" id="A0A7X4W5E2"/>
<comment type="caution">
    <text evidence="1">The sequence shown here is derived from an EMBL/GenBank/DDBJ whole genome shotgun (WGS) entry which is preliminary data.</text>
</comment>
<organism evidence="1 2">
    <name type="scientific">Halomonas alimentaria</name>
    <dbReference type="NCBI Taxonomy" id="147248"/>
    <lineage>
        <taxon>Bacteria</taxon>
        <taxon>Pseudomonadati</taxon>
        <taxon>Pseudomonadota</taxon>
        <taxon>Gammaproteobacteria</taxon>
        <taxon>Oceanospirillales</taxon>
        <taxon>Halomonadaceae</taxon>
        <taxon>Halomonas</taxon>
    </lineage>
</organism>
<dbReference type="Proteomes" id="UP000487929">
    <property type="component" value="Unassembled WGS sequence"/>
</dbReference>
<keyword evidence="2" id="KW-1185">Reference proteome</keyword>
<accession>A0A7X4W5E2</accession>
<dbReference type="InterPro" id="IPR023373">
    <property type="entry name" value="YmcC_sf"/>
</dbReference>
<evidence type="ECO:0000313" key="1">
    <source>
        <dbReference type="EMBL" id="NAW34707.1"/>
    </source>
</evidence>
<reference evidence="1 2" key="1">
    <citation type="submission" date="2019-12" db="EMBL/GenBank/DDBJ databases">
        <title>Draft genome sequencing of Halomonas alimentaria DSM 15356.</title>
        <authorList>
            <person name="Pandiyan K."/>
            <person name="Kushwaha P."/>
            <person name="Gowdham M."/>
            <person name="Chakdar H."/>
            <person name="Singh A."/>
            <person name="Kumar M."/>
            <person name="Saxena A.K."/>
        </authorList>
    </citation>
    <scope>NUCLEOTIDE SEQUENCE [LARGE SCALE GENOMIC DNA]</scope>
    <source>
        <strain evidence="1 2">DSM 15356</strain>
    </source>
</reference>
<name>A0A7X4W5E2_9GAMM</name>
<keyword evidence="1" id="KW-0449">Lipoprotein</keyword>
<dbReference type="OrthoDB" id="6156230at2"/>